<dbReference type="RefSeq" id="WP_345716909.1">
    <property type="nucleotide sequence ID" value="NZ_BAABFP010000005.1"/>
</dbReference>
<comment type="caution">
    <text evidence="1">The sequence shown here is derived from an EMBL/GenBank/DDBJ whole genome shotgun (WGS) entry which is preliminary data.</text>
</comment>
<organism evidence="1 2">
    <name type="scientific">Angustibacter luteus</name>
    <dbReference type="NCBI Taxonomy" id="658456"/>
    <lineage>
        <taxon>Bacteria</taxon>
        <taxon>Bacillati</taxon>
        <taxon>Actinomycetota</taxon>
        <taxon>Actinomycetes</taxon>
        <taxon>Kineosporiales</taxon>
        <taxon>Kineosporiaceae</taxon>
    </lineage>
</organism>
<name>A0ABW1J9U5_9ACTN</name>
<dbReference type="Proteomes" id="UP001596189">
    <property type="component" value="Unassembled WGS sequence"/>
</dbReference>
<keyword evidence="2" id="KW-1185">Reference proteome</keyword>
<dbReference type="EMBL" id="JBHSRD010000002">
    <property type="protein sequence ID" value="MFC6006044.1"/>
    <property type="molecule type" value="Genomic_DNA"/>
</dbReference>
<accession>A0ABW1J9U5</accession>
<gene>
    <name evidence="1" type="ORF">ACFQDO_02780</name>
</gene>
<sequence>MTAEPSGEPAPVGLLVDEPRLLAMTNRELDALFRVSPSGDVPSGNMRGTVLMFPGTAVAKPLAAAIYVVAWQGKVVSHEHRLLKNKVSPLRLRLIPAQLDVVPSWVDDRDCVVLDYSRTSEVARMVRDEIRLVAPGLYLGVVWMWRKRVGWFTLRSPVGES</sequence>
<evidence type="ECO:0000313" key="2">
    <source>
        <dbReference type="Proteomes" id="UP001596189"/>
    </source>
</evidence>
<protein>
    <submittedName>
        <fullName evidence="1">Uncharacterized protein</fullName>
    </submittedName>
</protein>
<proteinExistence type="predicted"/>
<reference evidence="2" key="1">
    <citation type="journal article" date="2019" name="Int. J. Syst. Evol. Microbiol.">
        <title>The Global Catalogue of Microorganisms (GCM) 10K type strain sequencing project: providing services to taxonomists for standard genome sequencing and annotation.</title>
        <authorList>
            <consortium name="The Broad Institute Genomics Platform"/>
            <consortium name="The Broad Institute Genome Sequencing Center for Infectious Disease"/>
            <person name="Wu L."/>
            <person name="Ma J."/>
        </authorList>
    </citation>
    <scope>NUCLEOTIDE SEQUENCE [LARGE SCALE GENOMIC DNA]</scope>
    <source>
        <strain evidence="2">KACC 14249</strain>
    </source>
</reference>
<evidence type="ECO:0000313" key="1">
    <source>
        <dbReference type="EMBL" id="MFC6006044.1"/>
    </source>
</evidence>